<feature type="domain" description="Spore germination protein N-terminal" evidence="9">
    <location>
        <begin position="26"/>
        <end position="201"/>
    </location>
</feature>
<dbReference type="EMBL" id="JAHLQJ010000001">
    <property type="protein sequence ID" value="MBU5670484.1"/>
    <property type="molecule type" value="Genomic_DNA"/>
</dbReference>
<evidence type="ECO:0000256" key="7">
    <source>
        <dbReference type="ARBA" id="ARBA00023288"/>
    </source>
</evidence>
<dbReference type="InterPro" id="IPR057336">
    <property type="entry name" value="GerAC_N"/>
</dbReference>
<evidence type="ECO:0000256" key="4">
    <source>
        <dbReference type="ARBA" id="ARBA00022729"/>
    </source>
</evidence>
<keyword evidence="7" id="KW-0449">Lipoprotein</keyword>
<keyword evidence="11" id="KW-1185">Reference proteome</keyword>
<comment type="similarity">
    <text evidence="2">Belongs to the GerABKC lipoprotein family.</text>
</comment>
<evidence type="ECO:0000259" key="9">
    <source>
        <dbReference type="Pfam" id="PF25198"/>
    </source>
</evidence>
<evidence type="ECO:0000256" key="6">
    <source>
        <dbReference type="ARBA" id="ARBA00023139"/>
    </source>
</evidence>
<keyword evidence="4" id="KW-0732">Signal</keyword>
<evidence type="ECO:0000313" key="10">
    <source>
        <dbReference type="EMBL" id="MBU5670484.1"/>
    </source>
</evidence>
<evidence type="ECO:0000256" key="2">
    <source>
        <dbReference type="ARBA" id="ARBA00007886"/>
    </source>
</evidence>
<reference evidence="10 11" key="1">
    <citation type="submission" date="2021-06" db="EMBL/GenBank/DDBJ databases">
        <authorList>
            <person name="Sun Q."/>
            <person name="Li D."/>
        </authorList>
    </citation>
    <scope>NUCLEOTIDE SEQUENCE [LARGE SCALE GENOMIC DNA]</scope>
    <source>
        <strain evidence="10 11">MSJ-6</strain>
    </source>
</reference>
<comment type="caution">
    <text evidence="10">The sequence shown here is derived from an EMBL/GenBank/DDBJ whole genome shotgun (WGS) entry which is preliminary data.</text>
</comment>
<protein>
    <submittedName>
        <fullName evidence="10">Ger(X)C family spore germination protein</fullName>
    </submittedName>
</protein>
<evidence type="ECO:0000256" key="5">
    <source>
        <dbReference type="ARBA" id="ARBA00023136"/>
    </source>
</evidence>
<evidence type="ECO:0000256" key="3">
    <source>
        <dbReference type="ARBA" id="ARBA00022544"/>
    </source>
</evidence>
<dbReference type="PANTHER" id="PTHR35789">
    <property type="entry name" value="SPORE GERMINATION PROTEIN B3"/>
    <property type="match status" value="1"/>
</dbReference>
<gene>
    <name evidence="10" type="ORF">KQJ23_01435</name>
</gene>
<evidence type="ECO:0000313" key="11">
    <source>
        <dbReference type="Proteomes" id="UP000743001"/>
    </source>
</evidence>
<sequence length="395" mass="43956">MSSYNKGRLTACCLCLVALLLTGCWDKLEINKWAFVQATAIDLSANGQLRLTNQIYKPNTMGASSMSPSSEASFFNISSENTTIYGASQMASNEIGRKLQWSHMETIIISEAFARSRNIGEVLDFFSRSNEPKSTLTIVIVKGDAGSYLDVKPLEENSVGKQLASSIETAHMYTGMSLVVSLTDLSILAKQQEATFVVPYLPSMGMSAFPRTPTFALFRFPEGKLVDIVPVSRAPFLLMLMNRYQSGHVNIPCGEGNDNGQGSEAFKIESLRSTIKPRLIDDRLTVRIDVEVSGSVKELVCTSIITEEDVSSFTDKISKKLENQLYSTVAYLQEKEADVLGVSTHLHRWHNSQWKTLRKNWRERFKQAKFEINVHVRLSNTGIDSGQPFTANEPP</sequence>
<dbReference type="Proteomes" id="UP000743001">
    <property type="component" value="Unassembled WGS sequence"/>
</dbReference>
<dbReference type="Pfam" id="PF25198">
    <property type="entry name" value="Spore_GerAC_N"/>
    <property type="match status" value="1"/>
</dbReference>
<keyword evidence="3" id="KW-0309">Germination</keyword>
<dbReference type="RefSeq" id="WP_216476864.1">
    <property type="nucleotide sequence ID" value="NZ_JAHLQJ010000001.1"/>
</dbReference>
<feature type="domain" description="Spore germination GerAC-like C-terminal" evidence="8">
    <location>
        <begin position="220"/>
        <end position="382"/>
    </location>
</feature>
<evidence type="ECO:0000256" key="1">
    <source>
        <dbReference type="ARBA" id="ARBA00004635"/>
    </source>
</evidence>
<keyword evidence="5" id="KW-0472">Membrane</keyword>
<keyword evidence="6" id="KW-0564">Palmitate</keyword>
<dbReference type="InterPro" id="IPR046953">
    <property type="entry name" value="Spore_GerAC-like_C"/>
</dbReference>
<proteinExistence type="inferred from homology"/>
<organism evidence="10 11">
    <name type="scientific">Paenibacillus brevis</name>
    <dbReference type="NCBI Taxonomy" id="2841508"/>
    <lineage>
        <taxon>Bacteria</taxon>
        <taxon>Bacillati</taxon>
        <taxon>Bacillota</taxon>
        <taxon>Bacilli</taxon>
        <taxon>Bacillales</taxon>
        <taxon>Paenibacillaceae</taxon>
        <taxon>Paenibacillus</taxon>
    </lineage>
</organism>
<dbReference type="InterPro" id="IPR008844">
    <property type="entry name" value="Spore_GerAC-like"/>
</dbReference>
<dbReference type="PROSITE" id="PS51257">
    <property type="entry name" value="PROKAR_LIPOPROTEIN"/>
    <property type="match status" value="1"/>
</dbReference>
<dbReference type="Pfam" id="PF05504">
    <property type="entry name" value="Spore_GerAC"/>
    <property type="match status" value="1"/>
</dbReference>
<dbReference type="NCBIfam" id="TIGR02887">
    <property type="entry name" value="spore_ger_x_C"/>
    <property type="match status" value="1"/>
</dbReference>
<comment type="subcellular location">
    <subcellularLocation>
        <location evidence="1">Membrane</location>
        <topology evidence="1">Lipid-anchor</topology>
    </subcellularLocation>
</comment>
<name>A0ABS6FK27_9BACL</name>
<evidence type="ECO:0000259" key="8">
    <source>
        <dbReference type="Pfam" id="PF05504"/>
    </source>
</evidence>
<dbReference type="PANTHER" id="PTHR35789:SF1">
    <property type="entry name" value="SPORE GERMINATION PROTEIN B3"/>
    <property type="match status" value="1"/>
</dbReference>
<accession>A0ABS6FK27</accession>